<evidence type="ECO:0000313" key="3">
    <source>
        <dbReference type="Proteomes" id="UP000191980"/>
    </source>
</evidence>
<dbReference type="AlphaFoldDB" id="A0A1V8M6M0"/>
<keyword evidence="1" id="KW-0812">Transmembrane</keyword>
<accession>A0A1V8M6M0</accession>
<proteinExistence type="predicted"/>
<keyword evidence="1" id="KW-1133">Transmembrane helix</keyword>
<sequence>MSVCNSLTKHNKTNTFLSLIGCYAVREKHHSQKTLIPEPDILQDPGFVILADHSPRLECRTEITATVCAPGENWASAKQTAFEQYLCALSGLYFLADWALFIFFAMPFTLLLSCP</sequence>
<dbReference type="Proteomes" id="UP000191980">
    <property type="component" value="Unassembled WGS sequence"/>
</dbReference>
<evidence type="ECO:0000256" key="1">
    <source>
        <dbReference type="SAM" id="Phobius"/>
    </source>
</evidence>
<keyword evidence="1" id="KW-0472">Membrane</keyword>
<feature type="transmembrane region" description="Helical" evidence="1">
    <location>
        <begin position="92"/>
        <end position="112"/>
    </location>
</feature>
<protein>
    <submittedName>
        <fullName evidence="2">Uncharacterized protein</fullName>
    </submittedName>
</protein>
<evidence type="ECO:0000313" key="2">
    <source>
        <dbReference type="EMBL" id="OQK17224.1"/>
    </source>
</evidence>
<name>A0A1V8M6M0_9GAMM</name>
<gene>
    <name evidence="2" type="ORF">AU255_04850</name>
</gene>
<comment type="caution">
    <text evidence="2">The sequence shown here is derived from an EMBL/GenBank/DDBJ whole genome shotgun (WGS) entry which is preliminary data.</text>
</comment>
<reference evidence="2 3" key="1">
    <citation type="submission" date="2015-12" db="EMBL/GenBank/DDBJ databases">
        <authorList>
            <person name="Shamseldin A."/>
            <person name="Moawad H."/>
            <person name="Abd El-Rahim W.M."/>
            <person name="Sadowsky M.J."/>
        </authorList>
    </citation>
    <scope>NUCLEOTIDE SEQUENCE [LARGE SCALE GENOMIC DNA]</scope>
    <source>
        <strain evidence="2 3">WF1</strain>
    </source>
</reference>
<dbReference type="EMBL" id="LPUF01000001">
    <property type="protein sequence ID" value="OQK17224.1"/>
    <property type="molecule type" value="Genomic_DNA"/>
</dbReference>
<keyword evidence="3" id="KW-1185">Reference proteome</keyword>
<organism evidence="2 3">
    <name type="scientific">Methyloprofundus sedimenti</name>
    <dbReference type="NCBI Taxonomy" id="1420851"/>
    <lineage>
        <taxon>Bacteria</taxon>
        <taxon>Pseudomonadati</taxon>
        <taxon>Pseudomonadota</taxon>
        <taxon>Gammaproteobacteria</taxon>
        <taxon>Methylococcales</taxon>
        <taxon>Methylococcaceae</taxon>
        <taxon>Methyloprofundus</taxon>
    </lineage>
</organism>